<feature type="compositionally biased region" description="Polar residues" evidence="3">
    <location>
        <begin position="23"/>
        <end position="67"/>
    </location>
</feature>
<dbReference type="InterPro" id="IPR036259">
    <property type="entry name" value="MFS_trans_sf"/>
</dbReference>
<dbReference type="GO" id="GO:0016020">
    <property type="term" value="C:membrane"/>
    <property type="evidence" value="ECO:0007669"/>
    <property type="project" value="UniProtKB-SubCell"/>
</dbReference>
<dbReference type="InterPro" id="IPR050327">
    <property type="entry name" value="Proton-linked_MCT"/>
</dbReference>
<feature type="compositionally biased region" description="Low complexity" evidence="3">
    <location>
        <begin position="8"/>
        <end position="22"/>
    </location>
</feature>
<feature type="transmembrane region" description="Helical" evidence="4">
    <location>
        <begin position="242"/>
        <end position="262"/>
    </location>
</feature>
<feature type="transmembrane region" description="Helical" evidence="4">
    <location>
        <begin position="292"/>
        <end position="312"/>
    </location>
</feature>
<dbReference type="PROSITE" id="PS50850">
    <property type="entry name" value="MFS"/>
    <property type="match status" value="1"/>
</dbReference>
<evidence type="ECO:0000256" key="1">
    <source>
        <dbReference type="ARBA" id="ARBA00004141"/>
    </source>
</evidence>
<organism evidence="6 7">
    <name type="scientific">Rhodotorula taiwanensis</name>
    <dbReference type="NCBI Taxonomy" id="741276"/>
    <lineage>
        <taxon>Eukaryota</taxon>
        <taxon>Fungi</taxon>
        <taxon>Dikarya</taxon>
        <taxon>Basidiomycota</taxon>
        <taxon>Pucciniomycotina</taxon>
        <taxon>Microbotryomycetes</taxon>
        <taxon>Sporidiobolales</taxon>
        <taxon>Sporidiobolaceae</taxon>
        <taxon>Rhodotorula</taxon>
    </lineage>
</organism>
<evidence type="ECO:0000259" key="5">
    <source>
        <dbReference type="PROSITE" id="PS50850"/>
    </source>
</evidence>
<feature type="transmembrane region" description="Helical" evidence="4">
    <location>
        <begin position="84"/>
        <end position="103"/>
    </location>
</feature>
<dbReference type="EMBL" id="PJQD01000058">
    <property type="protein sequence ID" value="POY72118.1"/>
    <property type="molecule type" value="Genomic_DNA"/>
</dbReference>
<evidence type="ECO:0000313" key="6">
    <source>
        <dbReference type="EMBL" id="POY72118.1"/>
    </source>
</evidence>
<keyword evidence="7" id="KW-1185">Reference proteome</keyword>
<dbReference type="Gene3D" id="1.20.1250.20">
    <property type="entry name" value="MFS general substrate transporter like domains"/>
    <property type="match status" value="2"/>
</dbReference>
<keyword evidence="4" id="KW-0812">Transmembrane</keyword>
<dbReference type="Pfam" id="PF07690">
    <property type="entry name" value="MFS_1"/>
    <property type="match status" value="1"/>
</dbReference>
<feature type="transmembrane region" description="Helical" evidence="4">
    <location>
        <begin position="176"/>
        <end position="200"/>
    </location>
</feature>
<protein>
    <recommendedName>
        <fullName evidence="5">Major facilitator superfamily (MFS) profile domain-containing protein</fullName>
    </recommendedName>
</protein>
<name>A0A2S5B5R5_9BASI</name>
<dbReference type="PANTHER" id="PTHR11360:SF305">
    <property type="entry name" value="MAJOR FACILITATOR SUPERFAMILY (MFS) PROFILE DOMAIN-CONTAINING PROTEIN"/>
    <property type="match status" value="1"/>
</dbReference>
<proteinExistence type="inferred from homology"/>
<gene>
    <name evidence="6" type="ORF">BMF94_4850</name>
</gene>
<comment type="similarity">
    <text evidence="2">Belongs to the major facilitator superfamily. Monocarboxylate porter (TC 2.A.1.13) family.</text>
</comment>
<feature type="transmembrane region" description="Helical" evidence="4">
    <location>
        <begin position="153"/>
        <end position="170"/>
    </location>
</feature>
<dbReference type="InterPro" id="IPR020846">
    <property type="entry name" value="MFS_dom"/>
</dbReference>
<dbReference type="SUPFAM" id="SSF103473">
    <property type="entry name" value="MFS general substrate transporter"/>
    <property type="match status" value="1"/>
</dbReference>
<feature type="transmembrane region" description="Helical" evidence="4">
    <location>
        <begin position="456"/>
        <end position="477"/>
    </location>
</feature>
<feature type="transmembrane region" description="Helical" evidence="4">
    <location>
        <begin position="123"/>
        <end position="141"/>
    </location>
</feature>
<reference evidence="6 7" key="1">
    <citation type="journal article" date="2018" name="Front. Microbiol.">
        <title>Prospects for Fungal Bioremediation of Acidic Radioactive Waste Sites: Characterization and Genome Sequence of Rhodotorula taiwanensis MD1149.</title>
        <authorList>
            <person name="Tkavc R."/>
            <person name="Matrosova V.Y."/>
            <person name="Grichenko O.E."/>
            <person name="Gostincar C."/>
            <person name="Volpe R.P."/>
            <person name="Klimenkova P."/>
            <person name="Gaidamakova E.K."/>
            <person name="Zhou C.E."/>
            <person name="Stewart B.J."/>
            <person name="Lyman M.G."/>
            <person name="Malfatti S.A."/>
            <person name="Rubinfeld B."/>
            <person name="Courtot M."/>
            <person name="Singh J."/>
            <person name="Dalgard C.L."/>
            <person name="Hamilton T."/>
            <person name="Frey K.G."/>
            <person name="Gunde-Cimerman N."/>
            <person name="Dugan L."/>
            <person name="Daly M.J."/>
        </authorList>
    </citation>
    <scope>NUCLEOTIDE SEQUENCE [LARGE SCALE GENOMIC DNA]</scope>
    <source>
        <strain evidence="6 7">MD1149</strain>
    </source>
</reference>
<dbReference type="GO" id="GO:0022857">
    <property type="term" value="F:transmembrane transporter activity"/>
    <property type="evidence" value="ECO:0007669"/>
    <property type="project" value="InterPro"/>
</dbReference>
<evidence type="ECO:0000256" key="4">
    <source>
        <dbReference type="SAM" id="Phobius"/>
    </source>
</evidence>
<feature type="transmembrane region" description="Helical" evidence="4">
    <location>
        <begin position="414"/>
        <end position="436"/>
    </location>
</feature>
<dbReference type="OrthoDB" id="2213137at2759"/>
<keyword evidence="4" id="KW-1133">Transmembrane helix</keyword>
<dbReference type="InterPro" id="IPR011701">
    <property type="entry name" value="MFS"/>
</dbReference>
<feature type="domain" description="Major facilitator superfamily (MFS) profile" evidence="5">
    <location>
        <begin position="291"/>
        <end position="486"/>
    </location>
</feature>
<dbReference type="AlphaFoldDB" id="A0A2S5B5R5"/>
<comment type="caution">
    <text evidence="6">The sequence shown here is derived from an EMBL/GenBank/DDBJ whole genome shotgun (WGS) entry which is preliminary data.</text>
</comment>
<evidence type="ECO:0000256" key="2">
    <source>
        <dbReference type="ARBA" id="ARBA00006727"/>
    </source>
</evidence>
<feature type="transmembrane region" description="Helical" evidence="4">
    <location>
        <begin position="212"/>
        <end position="230"/>
    </location>
</feature>
<feature type="transmembrane region" description="Helical" evidence="4">
    <location>
        <begin position="356"/>
        <end position="377"/>
    </location>
</feature>
<feature type="transmembrane region" description="Helical" evidence="4">
    <location>
        <begin position="383"/>
        <end position="402"/>
    </location>
</feature>
<accession>A0A2S5B5R5</accession>
<evidence type="ECO:0000256" key="3">
    <source>
        <dbReference type="SAM" id="MobiDB-lite"/>
    </source>
</evidence>
<dbReference type="PANTHER" id="PTHR11360">
    <property type="entry name" value="MONOCARBOXYLATE TRANSPORTER"/>
    <property type="match status" value="1"/>
</dbReference>
<sequence>MVAQIQLAAPSSSAPQSTRTPSFSSTKNSEDLSATNETPSFQYPPTASRTSALSAETEADQTGSASAADNKEAFDSYPDSGWNAWIQVAASFALFATTVGGVYSWGVFQDALVARGLAPSSTLAFIGSLQATVQAVFAIPIARLVRAYGPRRVAVAGAIFTGLGPILAGWCTENFAALLITEGLLFGLGEALCFFSIATLPSQYFLRRRNQATGLVYAGSGIGGAVFAVCTDQLLKRVSLPWTFRIIGVVMLAINLPAALTLKARAAKQPFRSETKTQTKTFDASLFKDARFNLLLVGTAIALFPLFVPPFFLPQYGTSVGLSTTTSALLLAGWNLSSSAGRIGFGFGADTILGSLNSLSICLLLVGLSTLLIWPFATSIGPLVLFAIINGFCAGGMFSLIPGTLSSIFGTRRLSVVFSMLLTSWTPGYFLGAPAAGYLLQAYGGPDQGAGAYRPAIFYAGSLSLGSAGCIIAVRLLQSKQLWKKV</sequence>
<evidence type="ECO:0000313" key="7">
    <source>
        <dbReference type="Proteomes" id="UP000237144"/>
    </source>
</evidence>
<dbReference type="Proteomes" id="UP000237144">
    <property type="component" value="Unassembled WGS sequence"/>
</dbReference>
<comment type="subcellular location">
    <subcellularLocation>
        <location evidence="1">Membrane</location>
        <topology evidence="1">Multi-pass membrane protein</topology>
    </subcellularLocation>
</comment>
<feature type="region of interest" description="Disordered" evidence="3">
    <location>
        <begin position="1"/>
        <end position="70"/>
    </location>
</feature>
<keyword evidence="4" id="KW-0472">Membrane</keyword>